<dbReference type="EMBL" id="JACBGI020000030">
    <property type="protein sequence ID" value="MBF6058888.1"/>
    <property type="molecule type" value="Genomic_DNA"/>
</dbReference>
<name>A0ABS0BYL7_9GAMM</name>
<evidence type="ECO:0000313" key="3">
    <source>
        <dbReference type="Proteomes" id="UP001193680"/>
    </source>
</evidence>
<keyword evidence="3" id="KW-1185">Reference proteome</keyword>
<organism evidence="2 3">
    <name type="scientific">Thiomicrorhabdus heinhorstiae</name>
    <dbReference type="NCBI Taxonomy" id="2748010"/>
    <lineage>
        <taxon>Bacteria</taxon>
        <taxon>Pseudomonadati</taxon>
        <taxon>Pseudomonadota</taxon>
        <taxon>Gammaproteobacteria</taxon>
        <taxon>Thiotrichales</taxon>
        <taxon>Piscirickettsiaceae</taxon>
        <taxon>Thiomicrorhabdus</taxon>
    </lineage>
</organism>
<evidence type="ECO:0000313" key="2">
    <source>
        <dbReference type="EMBL" id="MBF6058888.1"/>
    </source>
</evidence>
<proteinExistence type="predicted"/>
<dbReference type="RefSeq" id="WP_185979031.1">
    <property type="nucleotide sequence ID" value="NZ_JACBGI020000030.1"/>
</dbReference>
<dbReference type="InterPro" id="IPR010239">
    <property type="entry name" value="CHP02001"/>
</dbReference>
<comment type="caution">
    <text evidence="2">The sequence shown here is derived from an EMBL/GenBank/DDBJ whole genome shotgun (WGS) entry which is preliminary data.</text>
</comment>
<accession>A0ABS0BYL7</accession>
<gene>
    <name evidence="2" type="ORF">H8792_011090</name>
</gene>
<evidence type="ECO:0008006" key="4">
    <source>
        <dbReference type="Google" id="ProtNLM"/>
    </source>
</evidence>
<feature type="chain" id="PRO_5047249814" description="Histidine kinase" evidence="1">
    <location>
        <begin position="32"/>
        <end position="226"/>
    </location>
</feature>
<sequence>MKKSFQLKPLLLSLAVAGSATIAVAPSAAQAEVSYNAAVSNMYLWRGQDISNGQAVVTGGIDYSHDSGLYGGVWGSSEDAGTEFDLYLGYGMTSGDFGLNLAYWSYWYPSDGTKASFERSESSVITEYEVTLSYADFSATAMIDTEDTDLRYYSLSYGIGAFGFHAGYYDGFAATGLPAGDEDYTDFSISFAATDNLTFTVSKAQGDGLYDTNEKPMLNVSYAFTF</sequence>
<reference evidence="2 3" key="1">
    <citation type="submission" date="2020-06" db="EMBL/GenBank/DDBJ databases">
        <authorList>
            <person name="Scott K."/>
        </authorList>
    </citation>
    <scope>NUCLEOTIDE SEQUENCE [LARGE SCALE GENOMIC DNA]</scope>
    <source>
        <strain evidence="2 3">HH1</strain>
    </source>
</reference>
<protein>
    <recommendedName>
        <fullName evidence="4">Histidine kinase</fullName>
    </recommendedName>
</protein>
<dbReference type="Proteomes" id="UP001193680">
    <property type="component" value="Unassembled WGS sequence"/>
</dbReference>
<dbReference type="Pfam" id="PF09694">
    <property type="entry name" value="Gcw_chp"/>
    <property type="match status" value="1"/>
</dbReference>
<reference evidence="2 3" key="2">
    <citation type="submission" date="2020-11" db="EMBL/GenBank/DDBJ databases">
        <title>Sulfur oxidizing isolate from Hospital Hole Sinkhole.</title>
        <authorList>
            <person name="Scott K.M."/>
        </authorList>
    </citation>
    <scope>NUCLEOTIDE SEQUENCE [LARGE SCALE GENOMIC DNA]</scope>
    <source>
        <strain evidence="2 3">HH1</strain>
    </source>
</reference>
<evidence type="ECO:0000256" key="1">
    <source>
        <dbReference type="SAM" id="SignalP"/>
    </source>
</evidence>
<dbReference type="NCBIfam" id="TIGR02001">
    <property type="entry name" value="gcw_chp"/>
    <property type="match status" value="1"/>
</dbReference>
<feature type="signal peptide" evidence="1">
    <location>
        <begin position="1"/>
        <end position="31"/>
    </location>
</feature>
<keyword evidence="1" id="KW-0732">Signal</keyword>